<dbReference type="PROSITE" id="PS00678">
    <property type="entry name" value="WD_REPEATS_1"/>
    <property type="match status" value="2"/>
</dbReference>
<dbReference type="FunCoup" id="E3NAV5">
    <property type="interactions" value="2198"/>
</dbReference>
<protein>
    <submittedName>
        <fullName evidence="7">Uncharacterized protein</fullName>
    </submittedName>
</protein>
<dbReference type="SMART" id="SM00320">
    <property type="entry name" value="WD40"/>
    <property type="match status" value="7"/>
</dbReference>
<dbReference type="PRINTS" id="PR00320">
    <property type="entry name" value="GPROTEINBRPT"/>
</dbReference>
<dbReference type="OMA" id="MPEQARM"/>
<dbReference type="AlphaFoldDB" id="E3NAV5"/>
<dbReference type="CDD" id="cd00200">
    <property type="entry name" value="WD40"/>
    <property type="match status" value="1"/>
</dbReference>
<name>E3NAV5_CAERE</name>
<dbReference type="OrthoDB" id="189968at2759"/>
<evidence type="ECO:0000313" key="8">
    <source>
        <dbReference type="Proteomes" id="UP000008281"/>
    </source>
</evidence>
<feature type="compositionally biased region" description="Basic residues" evidence="6">
    <location>
        <begin position="9"/>
        <end position="23"/>
    </location>
</feature>
<dbReference type="FunFam" id="2.130.10.10:FF:000509">
    <property type="entry name" value="U3 small nucleolar RNA-interacting protein"/>
    <property type="match status" value="1"/>
</dbReference>
<dbReference type="InterPro" id="IPR036322">
    <property type="entry name" value="WD40_repeat_dom_sf"/>
</dbReference>
<dbReference type="InterPro" id="IPR001680">
    <property type="entry name" value="WD40_rpt"/>
</dbReference>
<reference evidence="7" key="1">
    <citation type="submission" date="2007-07" db="EMBL/GenBank/DDBJ databases">
        <title>PCAP assembly of the Caenorhabditis remanei genome.</title>
        <authorList>
            <consortium name="The Caenorhabditis remanei Sequencing Consortium"/>
            <person name="Wilson R.K."/>
        </authorList>
    </citation>
    <scope>NUCLEOTIDE SEQUENCE [LARGE SCALE GENOMIC DNA]</scope>
    <source>
        <strain evidence="7">PB4641</strain>
    </source>
</reference>
<dbReference type="PANTHER" id="PTHR19865">
    <property type="entry name" value="U3 SMALL NUCLEOLAR RNA INTERACTING PROTEIN 2"/>
    <property type="match status" value="1"/>
</dbReference>
<evidence type="ECO:0000256" key="1">
    <source>
        <dbReference type="ARBA" id="ARBA00004123"/>
    </source>
</evidence>
<dbReference type="PROSITE" id="PS50082">
    <property type="entry name" value="WD_REPEATS_2"/>
    <property type="match status" value="4"/>
</dbReference>
<feature type="compositionally biased region" description="Acidic residues" evidence="6">
    <location>
        <begin position="518"/>
        <end position="539"/>
    </location>
</feature>
<dbReference type="InterPro" id="IPR015943">
    <property type="entry name" value="WD40/YVTN_repeat-like_dom_sf"/>
</dbReference>
<dbReference type="EMBL" id="DS268579">
    <property type="protein sequence ID" value="EFO91651.1"/>
    <property type="molecule type" value="Genomic_DNA"/>
</dbReference>
<dbReference type="Gene3D" id="2.130.10.10">
    <property type="entry name" value="YVTN repeat-like/Quinoprotein amine dehydrogenase"/>
    <property type="match status" value="1"/>
</dbReference>
<feature type="repeat" description="WD" evidence="5">
    <location>
        <begin position="232"/>
        <end position="273"/>
    </location>
</feature>
<feature type="repeat" description="WD" evidence="5">
    <location>
        <begin position="134"/>
        <end position="175"/>
    </location>
</feature>
<dbReference type="InParanoid" id="E3NAV5"/>
<proteinExistence type="predicted"/>
<dbReference type="InterPro" id="IPR020472">
    <property type="entry name" value="WD40_PAC1"/>
</dbReference>
<feature type="repeat" description="WD" evidence="5">
    <location>
        <begin position="274"/>
        <end position="315"/>
    </location>
</feature>
<dbReference type="eggNOG" id="KOG0299">
    <property type="taxonomic scope" value="Eukaryota"/>
</dbReference>
<dbReference type="Pfam" id="PF00400">
    <property type="entry name" value="WD40"/>
    <property type="match status" value="4"/>
</dbReference>
<dbReference type="InterPro" id="IPR039241">
    <property type="entry name" value="Rrp9-like"/>
</dbReference>
<dbReference type="PANTHER" id="PTHR19865:SF0">
    <property type="entry name" value="U3 SMALL NUCLEOLAR RNA-INTERACTING PROTEIN 2"/>
    <property type="match status" value="1"/>
</dbReference>
<keyword evidence="3" id="KW-0677">Repeat</keyword>
<dbReference type="SUPFAM" id="SSF50978">
    <property type="entry name" value="WD40 repeat-like"/>
    <property type="match status" value="1"/>
</dbReference>
<gene>
    <name evidence="7" type="ORF">CRE_05185</name>
</gene>
<evidence type="ECO:0000256" key="2">
    <source>
        <dbReference type="ARBA" id="ARBA00022574"/>
    </source>
</evidence>
<feature type="region of interest" description="Disordered" evidence="6">
    <location>
        <begin position="496"/>
        <end position="539"/>
    </location>
</feature>
<feature type="region of interest" description="Disordered" evidence="6">
    <location>
        <begin position="1"/>
        <end position="76"/>
    </location>
</feature>
<dbReference type="GO" id="GO:0032040">
    <property type="term" value="C:small-subunit processome"/>
    <property type="evidence" value="ECO:0007669"/>
    <property type="project" value="TreeGrafter"/>
</dbReference>
<keyword evidence="8" id="KW-1185">Reference proteome</keyword>
<evidence type="ECO:0000256" key="5">
    <source>
        <dbReference type="PROSITE-ProRule" id="PRU00221"/>
    </source>
</evidence>
<evidence type="ECO:0000256" key="4">
    <source>
        <dbReference type="ARBA" id="ARBA00023242"/>
    </source>
</evidence>
<feature type="repeat" description="WD" evidence="5">
    <location>
        <begin position="190"/>
        <end position="231"/>
    </location>
</feature>
<evidence type="ECO:0000313" key="7">
    <source>
        <dbReference type="EMBL" id="EFO91651.1"/>
    </source>
</evidence>
<dbReference type="GO" id="GO:0034511">
    <property type="term" value="F:U3 snoRNA binding"/>
    <property type="evidence" value="ECO:0007669"/>
    <property type="project" value="InterPro"/>
</dbReference>
<evidence type="ECO:0000256" key="6">
    <source>
        <dbReference type="SAM" id="MobiDB-lite"/>
    </source>
</evidence>
<dbReference type="InterPro" id="IPR019775">
    <property type="entry name" value="WD40_repeat_CS"/>
</dbReference>
<dbReference type="PROSITE" id="PS50294">
    <property type="entry name" value="WD_REPEATS_REGION"/>
    <property type="match status" value="2"/>
</dbReference>
<accession>E3NAV5</accession>
<comment type="subcellular location">
    <subcellularLocation>
        <location evidence="1">Nucleus</location>
    </subcellularLocation>
</comment>
<dbReference type="STRING" id="31234.E3NAV5"/>
<dbReference type="HOGENOM" id="CLU_014017_1_1_1"/>
<keyword evidence="4" id="KW-0539">Nucleus</keyword>
<evidence type="ECO:0000256" key="3">
    <source>
        <dbReference type="ARBA" id="ARBA00022737"/>
    </source>
</evidence>
<keyword evidence="2 5" id="KW-0853">WD repeat</keyword>
<sequence length="539" mass="59887">MPSFFVKTTGKKKVQGGRKRKQIGGKSDGKSDELAAKMTRRQKLMAATEIHSDEEDPFARSASGSEAGSDVEYEDVHERNYREAKNLLEKIQSSVATEEEVSEKLRDDALAKTGTLMKRVADVVELEDDLEISYKGHRLTPLCVAFSPDANYVISSGKESSIVKYNVKTRKVVGVIKRTKKRAGAPEEPTHAHYGVIYAVAVSPDQKFIASGGYDQIVKIWNFDSLDHIKDLSGHRGPIFSLAFQLRTNNLFSSSQDRSVKMWDIDQLGLVDTMYGHQDGVQQIGVLSKQRVATVGGRDRTARLWKVEDESQLMFTGLSNCVSLDCVAMINEEHFATGSADGSIALWSFWKKRPIHVRKQAHGQETSGNGRWIVALAVLPYSAVQTIENSVEKLRFRPENGRFLRTVSITDLLASGSNEGELKLWKIAENFRTLTPFFSYTIPGFINSINFAPNGKSIVVGAGKEHKDGRWWVDREARNQVVILPIRYTDESDDVVTNGEMASGTNSMSDGVKGIESGDSDDDEVVSETDYEEDGEKEV</sequence>
<dbReference type="Proteomes" id="UP000008281">
    <property type="component" value="Unassembled WGS sequence"/>
</dbReference>
<organism evidence="8">
    <name type="scientific">Caenorhabditis remanei</name>
    <name type="common">Caenorhabditis vulgaris</name>
    <dbReference type="NCBI Taxonomy" id="31234"/>
    <lineage>
        <taxon>Eukaryota</taxon>
        <taxon>Metazoa</taxon>
        <taxon>Ecdysozoa</taxon>
        <taxon>Nematoda</taxon>
        <taxon>Chromadorea</taxon>
        <taxon>Rhabditida</taxon>
        <taxon>Rhabditina</taxon>
        <taxon>Rhabditomorpha</taxon>
        <taxon>Rhabditoidea</taxon>
        <taxon>Rhabditidae</taxon>
        <taxon>Peloderinae</taxon>
        <taxon>Caenorhabditis</taxon>
    </lineage>
</organism>